<organism evidence="4">
    <name type="scientific">Desulfobacca acetoxidans</name>
    <dbReference type="NCBI Taxonomy" id="60893"/>
    <lineage>
        <taxon>Bacteria</taxon>
        <taxon>Pseudomonadati</taxon>
        <taxon>Thermodesulfobacteriota</taxon>
        <taxon>Desulfobaccia</taxon>
        <taxon>Desulfobaccales</taxon>
        <taxon>Desulfobaccaceae</taxon>
        <taxon>Desulfobacca</taxon>
    </lineage>
</organism>
<dbReference type="PANTHER" id="PTHR47505:SF1">
    <property type="entry name" value="DNA UTILIZATION PROTEIN YHGH"/>
    <property type="match status" value="1"/>
</dbReference>
<dbReference type="InterPro" id="IPR051910">
    <property type="entry name" value="ComF/GntX_DNA_util-trans"/>
</dbReference>
<dbReference type="InterPro" id="IPR000836">
    <property type="entry name" value="PRTase_dom"/>
</dbReference>
<feature type="domain" description="Phosphoribosyltransferase" evidence="2">
    <location>
        <begin position="161"/>
        <end position="239"/>
    </location>
</feature>
<comment type="similarity">
    <text evidence="1">Belongs to the ComF/GntX family.</text>
</comment>
<evidence type="ECO:0000313" key="4">
    <source>
        <dbReference type="EMBL" id="HGZ11673.1"/>
    </source>
</evidence>
<evidence type="ECO:0000259" key="3">
    <source>
        <dbReference type="Pfam" id="PF18912"/>
    </source>
</evidence>
<dbReference type="InterPro" id="IPR029057">
    <property type="entry name" value="PRTase-like"/>
</dbReference>
<evidence type="ECO:0000256" key="1">
    <source>
        <dbReference type="ARBA" id="ARBA00008007"/>
    </source>
</evidence>
<protein>
    <submittedName>
        <fullName evidence="4">ComF family protein</fullName>
    </submittedName>
</protein>
<comment type="caution">
    <text evidence="4">The sequence shown here is derived from an EMBL/GenBank/DDBJ whole genome shotgun (WGS) entry which is preliminary data.</text>
</comment>
<dbReference type="AlphaFoldDB" id="A0A7C5AMA7"/>
<dbReference type="EMBL" id="DTKJ01000040">
    <property type="protein sequence ID" value="HGZ11673.1"/>
    <property type="molecule type" value="Genomic_DNA"/>
</dbReference>
<name>A0A7C5AMA7_9BACT</name>
<dbReference type="Pfam" id="PF18912">
    <property type="entry name" value="DZR_2"/>
    <property type="match status" value="1"/>
</dbReference>
<reference evidence="4" key="1">
    <citation type="journal article" date="2020" name="mSystems">
        <title>Genome- and Community-Level Interaction Insights into Carbon Utilization and Element Cycling Functions of Hydrothermarchaeota in Hydrothermal Sediment.</title>
        <authorList>
            <person name="Zhou Z."/>
            <person name="Liu Y."/>
            <person name="Xu W."/>
            <person name="Pan J."/>
            <person name="Luo Z.H."/>
            <person name="Li M."/>
        </authorList>
    </citation>
    <scope>NUCLEOTIDE SEQUENCE [LARGE SCALE GENOMIC DNA]</scope>
    <source>
        <strain evidence="4">SpSt-853</strain>
    </source>
</reference>
<dbReference type="InterPro" id="IPR044005">
    <property type="entry name" value="DZR_2"/>
</dbReference>
<dbReference type="Gene3D" id="3.40.50.2020">
    <property type="match status" value="1"/>
</dbReference>
<evidence type="ECO:0000259" key="2">
    <source>
        <dbReference type="Pfam" id="PF00156"/>
    </source>
</evidence>
<dbReference type="PANTHER" id="PTHR47505">
    <property type="entry name" value="DNA UTILIZATION PROTEIN YHGH"/>
    <property type="match status" value="1"/>
</dbReference>
<dbReference type="CDD" id="cd06223">
    <property type="entry name" value="PRTases_typeI"/>
    <property type="match status" value="1"/>
</dbReference>
<proteinExistence type="inferred from homology"/>
<feature type="domain" description="Double zinc ribbon" evidence="3">
    <location>
        <begin position="10"/>
        <end position="71"/>
    </location>
</feature>
<dbReference type="Pfam" id="PF00156">
    <property type="entry name" value="Pribosyltran"/>
    <property type="match status" value="1"/>
</dbReference>
<gene>
    <name evidence="4" type="ORF">ENW48_05600</name>
</gene>
<sequence>MWIRRLAFAALDFFLPRLCVFCHEAVAGEAPAAVCFKCESRLQWIRSPLCPSCGRLFPVREGSDHLCGSCQKEPPPFVRARAAVVYEEEGPSGSAIKSLKYGRRLDMLPVMHHWLNSAPCRELAEEADLIAPVPLHPRRLQQRGFNQALLLAQAYTPAIVARELLVRVRYTPPQTTLKSPRERQENVKGAFGVPRPELVRGKRVLLVDDVYTTGATVKECARALRRAGAREVSIITVARVSFE</sequence>
<accession>A0A7C5AMA7</accession>
<dbReference type="SUPFAM" id="SSF53271">
    <property type="entry name" value="PRTase-like"/>
    <property type="match status" value="1"/>
</dbReference>